<evidence type="ECO:0000256" key="1">
    <source>
        <dbReference type="ARBA" id="ARBA00022679"/>
    </source>
</evidence>
<accession>A0A915DBK7</accession>
<evidence type="ECO:0000256" key="2">
    <source>
        <dbReference type="ARBA" id="ARBA00022737"/>
    </source>
</evidence>
<keyword evidence="4" id="KW-1185">Reference proteome</keyword>
<evidence type="ECO:0000313" key="5">
    <source>
        <dbReference type="WBParaSite" id="jg18185"/>
    </source>
</evidence>
<dbReference type="InterPro" id="IPR045078">
    <property type="entry name" value="TST/MPST-like"/>
</dbReference>
<evidence type="ECO:0000313" key="4">
    <source>
        <dbReference type="Proteomes" id="UP000887574"/>
    </source>
</evidence>
<evidence type="ECO:0000259" key="3">
    <source>
        <dbReference type="PROSITE" id="PS50206"/>
    </source>
</evidence>
<dbReference type="SMART" id="SM00450">
    <property type="entry name" value="RHOD"/>
    <property type="match status" value="2"/>
</dbReference>
<keyword evidence="1" id="KW-0808">Transferase</keyword>
<reference evidence="5" key="1">
    <citation type="submission" date="2022-11" db="UniProtKB">
        <authorList>
            <consortium name="WormBaseParasite"/>
        </authorList>
    </citation>
    <scope>IDENTIFICATION</scope>
</reference>
<dbReference type="GO" id="GO:0005739">
    <property type="term" value="C:mitochondrion"/>
    <property type="evidence" value="ECO:0007669"/>
    <property type="project" value="TreeGrafter"/>
</dbReference>
<dbReference type="PROSITE" id="PS50206">
    <property type="entry name" value="RHODANESE_3"/>
    <property type="match status" value="2"/>
</dbReference>
<name>A0A915DBK7_9BILA</name>
<proteinExistence type="predicted"/>
<dbReference type="InterPro" id="IPR001763">
    <property type="entry name" value="Rhodanese-like_dom"/>
</dbReference>
<dbReference type="CDD" id="cd01448">
    <property type="entry name" value="TST_Repeat_1"/>
    <property type="match status" value="1"/>
</dbReference>
<dbReference type="PANTHER" id="PTHR11364:SF7">
    <property type="entry name" value="THIOSULFATE SULFURTRANSFERASE MPST-1-RELATED"/>
    <property type="match status" value="1"/>
</dbReference>
<dbReference type="InterPro" id="IPR036873">
    <property type="entry name" value="Rhodanese-like_dom_sf"/>
</dbReference>
<organism evidence="4 5">
    <name type="scientific">Ditylenchus dipsaci</name>
    <dbReference type="NCBI Taxonomy" id="166011"/>
    <lineage>
        <taxon>Eukaryota</taxon>
        <taxon>Metazoa</taxon>
        <taxon>Ecdysozoa</taxon>
        <taxon>Nematoda</taxon>
        <taxon>Chromadorea</taxon>
        <taxon>Rhabditida</taxon>
        <taxon>Tylenchina</taxon>
        <taxon>Tylenchomorpha</taxon>
        <taxon>Sphaerularioidea</taxon>
        <taxon>Anguinidae</taxon>
        <taxon>Anguininae</taxon>
        <taxon>Ditylenchus</taxon>
    </lineage>
</organism>
<protein>
    <submittedName>
        <fullName evidence="5">Rhodanese domain-containing protein</fullName>
    </submittedName>
</protein>
<dbReference type="Gene3D" id="3.40.250.10">
    <property type="entry name" value="Rhodanese-like domain"/>
    <property type="match status" value="2"/>
</dbReference>
<dbReference type="Pfam" id="PF00581">
    <property type="entry name" value="Rhodanese"/>
    <property type="match status" value="2"/>
</dbReference>
<dbReference type="SUPFAM" id="SSF52821">
    <property type="entry name" value="Rhodanese/Cell cycle control phosphatase"/>
    <property type="match status" value="2"/>
</dbReference>
<dbReference type="WBParaSite" id="jg18185">
    <property type="protein sequence ID" value="jg18185"/>
    <property type="gene ID" value="jg18185"/>
</dbReference>
<dbReference type="AlphaFoldDB" id="A0A915DBK7"/>
<dbReference type="GO" id="GO:0004792">
    <property type="term" value="F:thiosulfate-cyanide sulfurtransferase activity"/>
    <property type="evidence" value="ECO:0007669"/>
    <property type="project" value="TreeGrafter"/>
</dbReference>
<keyword evidence="2" id="KW-0677">Repeat</keyword>
<dbReference type="Proteomes" id="UP000887574">
    <property type="component" value="Unplaced"/>
</dbReference>
<dbReference type="PANTHER" id="PTHR11364">
    <property type="entry name" value="THIOSULFATE SULFERTANSFERASE"/>
    <property type="match status" value="1"/>
</dbReference>
<feature type="domain" description="Rhodanese" evidence="3">
    <location>
        <begin position="203"/>
        <end position="324"/>
    </location>
</feature>
<sequence length="330" mass="36842">MSSLLPKLVDACALHSLLQKSIPNLKVLDCTYKVGPAQPYKLFKKEYYGQFEKLILEPSWQKAEYLKAHIPGSIHIDLNAAFFPAEFQRFGVYEPDVFEQYARLLGINKEDHLVFYGRGPGAMLFPARIFWLFKSYGHTNASILNGGLGSWQKEGYELESLEEPLKPQRGNWTAKDCLNTNYITFEELTSHVVEHENTETVTFDNKLNILDARVRAQFEGDQPFGVAPNSSHIQGSNILGSKNVPALELLNEDGTIKSESEILGLIQKSGCNLFGKNTKMVTLCNVGMQASLLAFAVELVTDSNVKLYNGSMFELSRRAPHLINGGQSSS</sequence>
<feature type="domain" description="Rhodanese" evidence="3">
    <location>
        <begin position="63"/>
        <end position="160"/>
    </location>
</feature>